<dbReference type="EMBL" id="MH382836">
    <property type="protein sequence ID" value="AXC36528.1"/>
    <property type="molecule type" value="Genomic_DNA"/>
</dbReference>
<sequence length="173" mass="19134">MQVSSRITQEHTITDDEGFRVAVVNLSDEAPGKGRFMIVANGMSYSCYWGSMGDHTVLDFFKLTTDNYVMGCLDPFGTMFRRIDPQILKGIIAQDISESGQLDDDKKLALTARLAELSPISDVNGLIALNGPLMVEIYGPMWTNQVNERFLGQHPSYRDLLSTVVKIRAALAG</sequence>
<dbReference type="Pfam" id="PF26211">
    <property type="entry name" value="Phage_phiTE_072"/>
    <property type="match status" value="1"/>
</dbReference>
<protein>
    <submittedName>
        <fullName evidence="1">Uncharacterized protein</fullName>
    </submittedName>
</protein>
<proteinExistence type="predicted"/>
<reference evidence="1 2" key="1">
    <citation type="submission" date="2018-05" db="EMBL/GenBank/DDBJ databases">
        <title>Genomic characterization of a novel Pseudomonas phage phCDa.</title>
        <authorList>
            <person name="Chen C."/>
            <person name="Lu D."/>
            <person name="Wang J."/>
            <person name="Fu R."/>
        </authorList>
    </citation>
    <scope>NUCLEOTIDE SEQUENCE [LARGE SCALE GENOMIC DNA]</scope>
</reference>
<keyword evidence="2" id="KW-1185">Reference proteome</keyword>
<evidence type="ECO:0000313" key="1">
    <source>
        <dbReference type="EMBL" id="AXC36528.1"/>
    </source>
</evidence>
<name>A0A2Z5HA86_9CAUD</name>
<evidence type="ECO:0000313" key="2">
    <source>
        <dbReference type="Proteomes" id="UP000252224"/>
    </source>
</evidence>
<organism evidence="1 2">
    <name type="scientific">Pseudomonas phage phCDa</name>
    <dbReference type="NCBI Taxonomy" id="2268587"/>
    <lineage>
        <taxon>Viruses</taxon>
        <taxon>Duplodnaviria</taxon>
        <taxon>Heunggongvirae</taxon>
        <taxon>Uroviricota</taxon>
        <taxon>Caudoviricetes</taxon>
        <taxon>Schitoviridae</taxon>
        <taxon>Shizishanvirus</taxon>
        <taxon>Shizishanvirus phCDa</taxon>
    </lineage>
</organism>
<dbReference type="InterPro" id="IPR058701">
    <property type="entry name" value="PhiTE_072-like"/>
</dbReference>
<dbReference type="Proteomes" id="UP000252224">
    <property type="component" value="Segment"/>
</dbReference>
<accession>A0A2Z5HA86</accession>
<gene>
    <name evidence="1" type="ORF">phCDa_84</name>
</gene>